<dbReference type="Proteomes" id="UP001500575">
    <property type="component" value="Unassembled WGS sequence"/>
</dbReference>
<keyword evidence="1" id="KW-0862">Zinc</keyword>
<evidence type="ECO:0000256" key="1">
    <source>
        <dbReference type="ARBA" id="ARBA00022833"/>
    </source>
</evidence>
<gene>
    <name evidence="2" type="ORF">GCM10009843_02270</name>
</gene>
<evidence type="ECO:0000313" key="3">
    <source>
        <dbReference type="Proteomes" id="UP001500575"/>
    </source>
</evidence>
<dbReference type="Pfam" id="PF02585">
    <property type="entry name" value="PIG-L"/>
    <property type="match status" value="1"/>
</dbReference>
<dbReference type="EMBL" id="BAAAQQ010000001">
    <property type="protein sequence ID" value="GAA2114030.1"/>
    <property type="molecule type" value="Genomic_DNA"/>
</dbReference>
<accession>A0ABN2XKS1</accession>
<protein>
    <submittedName>
        <fullName evidence="2">PIG-L family deacetylase</fullName>
    </submittedName>
</protein>
<dbReference type="InterPro" id="IPR003737">
    <property type="entry name" value="GlcNAc_PI_deacetylase-related"/>
</dbReference>
<dbReference type="RefSeq" id="WP_344301673.1">
    <property type="nucleotide sequence ID" value="NZ_BAAAQQ010000001.1"/>
</dbReference>
<evidence type="ECO:0000313" key="2">
    <source>
        <dbReference type="EMBL" id="GAA2114030.1"/>
    </source>
</evidence>
<comment type="caution">
    <text evidence="2">The sequence shown here is derived from an EMBL/GenBank/DDBJ whole genome shotgun (WGS) entry which is preliminary data.</text>
</comment>
<organism evidence="2 3">
    <name type="scientific">Nocardioides bigeumensis</name>
    <dbReference type="NCBI Taxonomy" id="433657"/>
    <lineage>
        <taxon>Bacteria</taxon>
        <taxon>Bacillati</taxon>
        <taxon>Actinomycetota</taxon>
        <taxon>Actinomycetes</taxon>
        <taxon>Propionibacteriales</taxon>
        <taxon>Nocardioidaceae</taxon>
        <taxon>Nocardioides</taxon>
    </lineage>
</organism>
<dbReference type="Gene3D" id="3.40.50.10320">
    <property type="entry name" value="LmbE-like"/>
    <property type="match status" value="1"/>
</dbReference>
<dbReference type="PANTHER" id="PTHR12993">
    <property type="entry name" value="N-ACETYLGLUCOSAMINYL-PHOSPHATIDYLINOSITOL DE-N-ACETYLASE-RELATED"/>
    <property type="match status" value="1"/>
</dbReference>
<proteinExistence type="predicted"/>
<dbReference type="SUPFAM" id="SSF102588">
    <property type="entry name" value="LmbE-like"/>
    <property type="match status" value="1"/>
</dbReference>
<reference evidence="2 3" key="1">
    <citation type="journal article" date="2019" name="Int. J. Syst. Evol. Microbiol.">
        <title>The Global Catalogue of Microorganisms (GCM) 10K type strain sequencing project: providing services to taxonomists for standard genome sequencing and annotation.</title>
        <authorList>
            <consortium name="The Broad Institute Genomics Platform"/>
            <consortium name="The Broad Institute Genome Sequencing Center for Infectious Disease"/>
            <person name="Wu L."/>
            <person name="Ma J."/>
        </authorList>
    </citation>
    <scope>NUCLEOTIDE SEQUENCE [LARGE SCALE GENOMIC DNA]</scope>
    <source>
        <strain evidence="2 3">JCM 16021</strain>
    </source>
</reference>
<dbReference type="PANTHER" id="PTHR12993:SF26">
    <property type="entry name" value="1D-MYO-INOSITOL 2-ACETAMIDO-2-DEOXY-ALPHA-D-GLUCOPYRANOSIDE DEACETYLASE"/>
    <property type="match status" value="1"/>
</dbReference>
<sequence length="246" mass="26402">MTDAIDDATHALGTTLAVWAHPDDETYLSGAVLARLRDRGERVVCVTATRGEAADPDATDAERAALAALRTTELEAAAAILGIEEHVWLDLPDGGCADLDPGPVVARLVEIADDVRPRTILTFGPDGITGHPDHCTVSAWVSAAAPRMASRPRVLHSAFTPQEMETFRDINEGYAIYTHGRPRLCTPDELVVYLDIEGEERERKVAALLAQASQTSGLVDAVGRERYAAWVAREGFADPLDPGPVS</sequence>
<name>A0ABN2XKS1_9ACTN</name>
<keyword evidence="3" id="KW-1185">Reference proteome</keyword>
<dbReference type="InterPro" id="IPR024078">
    <property type="entry name" value="LmbE-like_dom_sf"/>
</dbReference>